<organism evidence="3">
    <name type="scientific">Ditylum brightwellii</name>
    <dbReference type="NCBI Taxonomy" id="49249"/>
    <lineage>
        <taxon>Eukaryota</taxon>
        <taxon>Sar</taxon>
        <taxon>Stramenopiles</taxon>
        <taxon>Ochrophyta</taxon>
        <taxon>Bacillariophyta</taxon>
        <taxon>Mediophyceae</taxon>
        <taxon>Lithodesmiophycidae</taxon>
        <taxon>Lithodesmiales</taxon>
        <taxon>Lithodesmiaceae</taxon>
        <taxon>Ditylum</taxon>
    </lineage>
</organism>
<dbReference type="PANTHER" id="PTHR38016">
    <property type="entry name" value="UNNAMED PRODUCT"/>
    <property type="match status" value="1"/>
</dbReference>
<dbReference type="EMBL" id="HBNS01024011">
    <property type="protein sequence ID" value="CAE4614915.1"/>
    <property type="molecule type" value="Transcribed_RNA"/>
</dbReference>
<evidence type="ECO:0000259" key="2">
    <source>
        <dbReference type="Pfam" id="PF18599"/>
    </source>
</evidence>
<dbReference type="PANTHER" id="PTHR38016:SF1">
    <property type="entry name" value="LIMITING CO2-INDUCIBLE PROTEIN B_C BETA CARBONYIC ANHYDRASE DOMAIN-CONTAINING PROTEIN"/>
    <property type="match status" value="1"/>
</dbReference>
<dbReference type="Pfam" id="PF18599">
    <property type="entry name" value="LCIB_C_CA"/>
    <property type="match status" value="1"/>
</dbReference>
<evidence type="ECO:0000313" key="3">
    <source>
        <dbReference type="EMBL" id="CAE4614915.1"/>
    </source>
</evidence>
<proteinExistence type="predicted"/>
<dbReference type="InterPro" id="IPR040703">
    <property type="entry name" value="LCIB/C_CA"/>
</dbReference>
<name>A0A7S4W0P7_9STRA</name>
<evidence type="ECO:0000256" key="1">
    <source>
        <dbReference type="SAM" id="SignalP"/>
    </source>
</evidence>
<protein>
    <recommendedName>
        <fullName evidence="2">Limiting CO2-inducible protein B/C beta carbonyic anhydrase domain-containing protein</fullName>
    </recommendedName>
</protein>
<feature type="chain" id="PRO_5030958118" description="Limiting CO2-inducible protein B/C beta carbonyic anhydrase domain-containing protein" evidence="1">
    <location>
        <begin position="22"/>
        <end position="369"/>
    </location>
</feature>
<feature type="signal peptide" evidence="1">
    <location>
        <begin position="1"/>
        <end position="21"/>
    </location>
</feature>
<feature type="domain" description="Limiting CO2-inducible protein B/C beta carbonyic anhydrase" evidence="2">
    <location>
        <begin position="109"/>
        <end position="338"/>
    </location>
</feature>
<sequence length="369" mass="38945">MIAARAALLLLAASCPFLVTGYVTPPSKTLCTHKLNSIARAASLSSDNNEESASDPIMSARAARITAPLSALFTSATIAFNGASPAFAEQLDYPYAFDASIRRYFPGSLPNSEVASRISSAMRNRGYRPYNTLVGASLCSDEVNDTPQALVADIQRKLTDTKDGGIFNLGGLGGLPFVGTSGIGAFLSHCPNSGKIFIMFGPHVGISQEGVVGKVERIGVANPSTSCGAAVGAYKALKSGAEIVPAGITDVQEEYIINNLKPRLEGFKGGGDEAVAFVTKRMFDLVVEMLTAQIEAASSKAGFWSKVSEITIMGGIVINRGHGQGRKGGEDYFQPLMLKSFSSKGEDDIYKDVFADLPTPVKCYCVVQS</sequence>
<reference evidence="3" key="1">
    <citation type="submission" date="2021-01" db="EMBL/GenBank/DDBJ databases">
        <authorList>
            <person name="Corre E."/>
            <person name="Pelletier E."/>
            <person name="Niang G."/>
            <person name="Scheremetjew M."/>
            <person name="Finn R."/>
            <person name="Kale V."/>
            <person name="Holt S."/>
            <person name="Cochrane G."/>
            <person name="Meng A."/>
            <person name="Brown T."/>
            <person name="Cohen L."/>
        </authorList>
    </citation>
    <scope>NUCLEOTIDE SEQUENCE</scope>
    <source>
        <strain evidence="3">GSO104</strain>
    </source>
</reference>
<gene>
    <name evidence="3" type="ORF">DBRI00130_LOCUS18945</name>
</gene>
<accession>A0A7S4W0P7</accession>
<keyword evidence="1" id="KW-0732">Signal</keyword>
<dbReference type="AlphaFoldDB" id="A0A7S4W0P7"/>